<dbReference type="InterPro" id="IPR007867">
    <property type="entry name" value="GMC_OxRtase_C"/>
</dbReference>
<comment type="subcellular location">
    <subcellularLocation>
        <location evidence="3">Membrane</location>
    </subcellularLocation>
</comment>
<evidence type="ECO:0000256" key="8">
    <source>
        <dbReference type="ARBA" id="ARBA00022827"/>
    </source>
</evidence>
<dbReference type="EC" id="1.1.3.20" evidence="5 12"/>
<evidence type="ECO:0000259" key="14">
    <source>
        <dbReference type="Pfam" id="PF00732"/>
    </source>
</evidence>
<dbReference type="InterPro" id="IPR003953">
    <property type="entry name" value="FAD-dep_OxRdtase_2_FAD-bd"/>
</dbReference>
<evidence type="ECO:0000256" key="5">
    <source>
        <dbReference type="ARBA" id="ARBA00013125"/>
    </source>
</evidence>
<feature type="domain" description="FAD-dependent oxidoreductase 2 FAD-binding" evidence="15">
    <location>
        <begin position="201"/>
        <end position="233"/>
    </location>
</feature>
<dbReference type="InterPro" id="IPR012400">
    <property type="entry name" value="Long_Oxdase"/>
</dbReference>
<comment type="catalytic activity">
    <reaction evidence="1 12">
        <text>a long-chain primary fatty alcohol + O2 = a long-chain fatty aldehyde + H2O2</text>
        <dbReference type="Rhea" id="RHEA:22756"/>
        <dbReference type="ChEBI" id="CHEBI:15379"/>
        <dbReference type="ChEBI" id="CHEBI:16240"/>
        <dbReference type="ChEBI" id="CHEBI:17176"/>
        <dbReference type="ChEBI" id="CHEBI:77396"/>
        <dbReference type="EC" id="1.1.3.20"/>
    </reaction>
</comment>
<keyword evidence="6" id="KW-0285">Flavoprotein</keyword>
<dbReference type="PANTHER" id="PTHR46056:SF12">
    <property type="entry name" value="LONG-CHAIN-ALCOHOL OXIDASE"/>
    <property type="match status" value="1"/>
</dbReference>
<dbReference type="Pfam" id="PF05199">
    <property type="entry name" value="GMC_oxred_C"/>
    <property type="match status" value="1"/>
</dbReference>
<feature type="domain" description="Glucose-methanol-choline oxidoreductase C-terminal" evidence="16">
    <location>
        <begin position="544"/>
        <end position="684"/>
    </location>
</feature>
<keyword evidence="7" id="KW-0812">Transmembrane</keyword>
<dbReference type="AlphaFoldDB" id="A0A077WJZ5"/>
<evidence type="ECO:0000256" key="4">
    <source>
        <dbReference type="ARBA" id="ARBA00010790"/>
    </source>
</evidence>
<sequence>MTTPISPDPYRSLVAPPFDLNQDQLGVLTSIMDTFVARLTEQEIATYLPQQDPELAKEFGAMTISSLQAWPIVKAFMNRALAADKRQEVSMILSVLSTRAGTFVLTGGYTERFQDLSRQEREKIILNWKNSYLPPLRLLYKLFFSSSCHPVYGALDSPLAKGMGYPGADPVRASIDYKPVHTRERLPMMTPQDLKDGLKFDVIVVGSGAGGGVAAAELAKAGKSVLVIDKGKYYHEDDFDLRESAGFANLYEYGGFFSTYEGSVNVLAGSVFGGGTTVNWSASLKLQHFVREEWAKQGLSHFMSPKFARDLDRVFERIGASTAGVKHNATNGILVKGCQALGYHVADIAQNTDGQEHDCNFCFTGCRDGIKNGTMNTWLRDAYQHGARFLDRTKVERVIIENGRAVGVECTAHYEHKAVIRAEQVVVSGGSLHTPNILARSGLKNKNIGQHLRLHPCSITFGFFDEDINMFEGSIMTAVSNVVENLDGDGYGAKIEVPCLHPGSYSTVLPWRGAAHHKSLMMRYRKCCPLLILSRDKDSKGVVRSDDKGNMVVDFDLSAHDRNSILQGIVRTLHILAAAGARELHTGQFGVEPFLFEKNEEPSVDNHRFKAWIEQVVKYGLPKDGAGIFCAHQMGTCRMGISPKVSVTKPTGETWEVKDLFVADASLFPTASGVNPMITTEALALHVADNIVNKTTPAKL</sequence>
<evidence type="ECO:0000256" key="10">
    <source>
        <dbReference type="ARBA" id="ARBA00023002"/>
    </source>
</evidence>
<dbReference type="OrthoDB" id="269227at2759"/>
<dbReference type="GO" id="GO:0046577">
    <property type="term" value="F:long-chain-alcohol oxidase activity"/>
    <property type="evidence" value="ECO:0007669"/>
    <property type="project" value="UniProtKB-EC"/>
</dbReference>
<evidence type="ECO:0000256" key="1">
    <source>
        <dbReference type="ARBA" id="ARBA00000920"/>
    </source>
</evidence>
<evidence type="ECO:0000313" key="17">
    <source>
        <dbReference type="EMBL" id="CDS08066.1"/>
    </source>
</evidence>
<dbReference type="Pfam" id="PF00732">
    <property type="entry name" value="GMC_oxred_N"/>
    <property type="match status" value="1"/>
</dbReference>
<dbReference type="InterPro" id="IPR000172">
    <property type="entry name" value="GMC_OxRdtase_N"/>
</dbReference>
<evidence type="ECO:0000256" key="11">
    <source>
        <dbReference type="ARBA" id="ARBA00023136"/>
    </source>
</evidence>
<dbReference type="EMBL" id="LK023324">
    <property type="protein sequence ID" value="CDS08066.1"/>
    <property type="molecule type" value="Genomic_DNA"/>
</dbReference>
<dbReference type="GO" id="GO:0050660">
    <property type="term" value="F:flavin adenine dinucleotide binding"/>
    <property type="evidence" value="ECO:0007669"/>
    <property type="project" value="InterPro"/>
</dbReference>
<evidence type="ECO:0000256" key="3">
    <source>
        <dbReference type="ARBA" id="ARBA00004370"/>
    </source>
</evidence>
<organism evidence="17">
    <name type="scientific">Lichtheimia ramosa</name>
    <dbReference type="NCBI Taxonomy" id="688394"/>
    <lineage>
        <taxon>Eukaryota</taxon>
        <taxon>Fungi</taxon>
        <taxon>Fungi incertae sedis</taxon>
        <taxon>Mucoromycota</taxon>
        <taxon>Mucoromycotina</taxon>
        <taxon>Mucoromycetes</taxon>
        <taxon>Mucorales</taxon>
        <taxon>Lichtheimiaceae</taxon>
        <taxon>Lichtheimia</taxon>
    </lineage>
</organism>
<evidence type="ECO:0000259" key="16">
    <source>
        <dbReference type="Pfam" id="PF05199"/>
    </source>
</evidence>
<dbReference type="GO" id="GO:0016020">
    <property type="term" value="C:membrane"/>
    <property type="evidence" value="ECO:0007669"/>
    <property type="project" value="UniProtKB-SubCell"/>
</dbReference>
<feature type="active site" description="Proton acceptor" evidence="13">
    <location>
        <position position="632"/>
    </location>
</feature>
<feature type="domain" description="Glucose-methanol-choline oxidoreductase N-terminal" evidence="14">
    <location>
        <begin position="248"/>
        <end position="457"/>
    </location>
</feature>
<keyword evidence="10 12" id="KW-0560">Oxidoreductase</keyword>
<evidence type="ECO:0000256" key="12">
    <source>
        <dbReference type="PIRNR" id="PIRNR028937"/>
    </source>
</evidence>
<comment type="function">
    <text evidence="2">Long-chain fatty alcohol oxidase involved in the omega-oxidation pathway of lipid degradation.</text>
</comment>
<dbReference type="PIRSF" id="PIRSF028937">
    <property type="entry name" value="Lg_Ch_AO"/>
    <property type="match status" value="1"/>
</dbReference>
<dbReference type="SUPFAM" id="SSF51905">
    <property type="entry name" value="FAD/NAD(P)-binding domain"/>
    <property type="match status" value="1"/>
</dbReference>
<dbReference type="InterPro" id="IPR036188">
    <property type="entry name" value="FAD/NAD-bd_sf"/>
</dbReference>
<evidence type="ECO:0000259" key="15">
    <source>
        <dbReference type="Pfam" id="PF00890"/>
    </source>
</evidence>
<protein>
    <recommendedName>
        <fullName evidence="5 12">Long-chain-alcohol oxidase</fullName>
        <ecNumber evidence="5 12">1.1.3.20</ecNumber>
    </recommendedName>
</protein>
<gene>
    <name evidence="17" type="ORF">LRAMOSA02015</name>
</gene>
<name>A0A077WJZ5_9FUNG</name>
<evidence type="ECO:0000256" key="9">
    <source>
        <dbReference type="ARBA" id="ARBA00022989"/>
    </source>
</evidence>
<evidence type="ECO:0000256" key="6">
    <source>
        <dbReference type="ARBA" id="ARBA00022630"/>
    </source>
</evidence>
<keyword evidence="8" id="KW-0274">FAD</keyword>
<evidence type="ECO:0000256" key="13">
    <source>
        <dbReference type="PIRSR" id="PIRSR028937-1"/>
    </source>
</evidence>
<dbReference type="Gene3D" id="3.50.50.60">
    <property type="entry name" value="FAD/NAD(P)-binding domain"/>
    <property type="match status" value="2"/>
</dbReference>
<evidence type="ECO:0000256" key="2">
    <source>
        <dbReference type="ARBA" id="ARBA00003842"/>
    </source>
</evidence>
<proteinExistence type="inferred from homology"/>
<comment type="similarity">
    <text evidence="4 12">Belongs to the GMC oxidoreductase family.</text>
</comment>
<dbReference type="PANTHER" id="PTHR46056">
    <property type="entry name" value="LONG-CHAIN-ALCOHOL OXIDASE"/>
    <property type="match status" value="1"/>
</dbReference>
<evidence type="ECO:0000256" key="7">
    <source>
        <dbReference type="ARBA" id="ARBA00022692"/>
    </source>
</evidence>
<reference evidence="17" key="1">
    <citation type="journal article" date="2014" name="Genome Announc.">
        <title>De novo whole-genome sequence and genome annotation of Lichtheimia ramosa.</title>
        <authorList>
            <person name="Linde J."/>
            <person name="Schwartze V."/>
            <person name="Binder U."/>
            <person name="Lass-Florl C."/>
            <person name="Voigt K."/>
            <person name="Horn F."/>
        </authorList>
    </citation>
    <scope>NUCLEOTIDE SEQUENCE</scope>
    <source>
        <strain evidence="17">JMRC FSU:6197</strain>
    </source>
</reference>
<dbReference type="Pfam" id="PF00890">
    <property type="entry name" value="FAD_binding_2"/>
    <property type="match status" value="1"/>
</dbReference>
<keyword evidence="9" id="KW-1133">Transmembrane helix</keyword>
<accession>A0A077WJZ5</accession>
<keyword evidence="11" id="KW-0472">Membrane</keyword>